<dbReference type="InterPro" id="IPR041698">
    <property type="entry name" value="Methyltransf_25"/>
</dbReference>
<dbReference type="Proteomes" id="UP000321638">
    <property type="component" value="Unassembled WGS sequence"/>
</dbReference>
<protein>
    <submittedName>
        <fullName evidence="3">Methyltransferase domain-containing protein</fullName>
    </submittedName>
</protein>
<name>A0A5C8PIF8_9HYPH</name>
<dbReference type="PANTHER" id="PTHR43591">
    <property type="entry name" value="METHYLTRANSFERASE"/>
    <property type="match status" value="1"/>
</dbReference>
<dbReference type="Gene3D" id="3.40.50.150">
    <property type="entry name" value="Vaccinia Virus protein VP39"/>
    <property type="match status" value="1"/>
</dbReference>
<reference evidence="3 4" key="1">
    <citation type="submission" date="2019-06" db="EMBL/GenBank/DDBJ databases">
        <title>New taxonomy in bacterial strain CC-CFT640, isolated from vineyard.</title>
        <authorList>
            <person name="Lin S.-Y."/>
            <person name="Tsai C.-F."/>
            <person name="Young C.-C."/>
        </authorList>
    </citation>
    <scope>NUCLEOTIDE SEQUENCE [LARGE SCALE GENOMIC DNA]</scope>
    <source>
        <strain evidence="3 4">CC-CFT640</strain>
    </source>
</reference>
<evidence type="ECO:0000313" key="3">
    <source>
        <dbReference type="EMBL" id="TXL73129.1"/>
    </source>
</evidence>
<dbReference type="RefSeq" id="WP_147849149.1">
    <property type="nucleotide sequence ID" value="NZ_VDUZ01000027.1"/>
</dbReference>
<sequence length="281" mass="30414">MTATAADHPSTTRHVLAWLCAAVALAFIAGVALWLDVSLWSIVVMAIALACPVVALWIYALGRRPLPVPLGPVPQTRGVSLDWLAPWYDVVCRAVGVNKRFRDLTLQLAALRPGEHVLDVGCGTGVLARRAADMVGVTGSCCGIDVAPDMVRMAQQSKQAGVNPVRFSLGVVEELAFEASSFDVVFLSFVLHCLPPDLKEAGLREIRRVLRPGGRLVVVDLDQPVGLLPRFLARLCLRHPYMAMHLEGRTIDLLRAAGFSAVARRSSWRGLVGFWIAAKPA</sequence>
<dbReference type="GO" id="GO:0008168">
    <property type="term" value="F:methyltransferase activity"/>
    <property type="evidence" value="ECO:0007669"/>
    <property type="project" value="UniProtKB-KW"/>
</dbReference>
<dbReference type="SUPFAM" id="SSF53335">
    <property type="entry name" value="S-adenosyl-L-methionine-dependent methyltransferases"/>
    <property type="match status" value="1"/>
</dbReference>
<keyword evidence="3" id="KW-0808">Transferase</keyword>
<evidence type="ECO:0000256" key="1">
    <source>
        <dbReference type="SAM" id="Phobius"/>
    </source>
</evidence>
<dbReference type="InterPro" id="IPR029063">
    <property type="entry name" value="SAM-dependent_MTases_sf"/>
</dbReference>
<feature type="domain" description="Methyltransferase" evidence="2">
    <location>
        <begin position="117"/>
        <end position="214"/>
    </location>
</feature>
<dbReference type="OrthoDB" id="9802097at2"/>
<dbReference type="GO" id="GO:0032259">
    <property type="term" value="P:methylation"/>
    <property type="evidence" value="ECO:0007669"/>
    <property type="project" value="UniProtKB-KW"/>
</dbReference>
<feature type="transmembrane region" description="Helical" evidence="1">
    <location>
        <begin position="40"/>
        <end position="60"/>
    </location>
</feature>
<keyword evidence="1" id="KW-0472">Membrane</keyword>
<proteinExistence type="predicted"/>
<evidence type="ECO:0000313" key="4">
    <source>
        <dbReference type="Proteomes" id="UP000321638"/>
    </source>
</evidence>
<keyword evidence="1" id="KW-0812">Transmembrane</keyword>
<evidence type="ECO:0000259" key="2">
    <source>
        <dbReference type="Pfam" id="PF13649"/>
    </source>
</evidence>
<comment type="caution">
    <text evidence="3">The sequence shown here is derived from an EMBL/GenBank/DDBJ whole genome shotgun (WGS) entry which is preliminary data.</text>
</comment>
<dbReference type="EMBL" id="VDUZ01000027">
    <property type="protein sequence ID" value="TXL73129.1"/>
    <property type="molecule type" value="Genomic_DNA"/>
</dbReference>
<organism evidence="3 4">
    <name type="scientific">Vineibacter terrae</name>
    <dbReference type="NCBI Taxonomy" id="2586908"/>
    <lineage>
        <taxon>Bacteria</taxon>
        <taxon>Pseudomonadati</taxon>
        <taxon>Pseudomonadota</taxon>
        <taxon>Alphaproteobacteria</taxon>
        <taxon>Hyphomicrobiales</taxon>
        <taxon>Vineibacter</taxon>
    </lineage>
</organism>
<accession>A0A5C8PIF8</accession>
<dbReference type="Pfam" id="PF13649">
    <property type="entry name" value="Methyltransf_25"/>
    <property type="match status" value="1"/>
</dbReference>
<keyword evidence="1" id="KW-1133">Transmembrane helix</keyword>
<feature type="transmembrane region" description="Helical" evidence="1">
    <location>
        <begin position="15"/>
        <end position="34"/>
    </location>
</feature>
<dbReference type="CDD" id="cd02440">
    <property type="entry name" value="AdoMet_MTases"/>
    <property type="match status" value="1"/>
</dbReference>
<keyword evidence="3" id="KW-0489">Methyltransferase</keyword>
<keyword evidence="4" id="KW-1185">Reference proteome</keyword>
<dbReference type="AlphaFoldDB" id="A0A5C8PIF8"/>
<gene>
    <name evidence="3" type="ORF">FHP25_22100</name>
</gene>